<gene>
    <name evidence="1" type="ORF">PG996_013208</name>
</gene>
<evidence type="ECO:0000313" key="1">
    <source>
        <dbReference type="EMBL" id="KAK8053907.1"/>
    </source>
</evidence>
<comment type="caution">
    <text evidence="1">The sequence shown here is derived from an EMBL/GenBank/DDBJ whole genome shotgun (WGS) entry which is preliminary data.</text>
</comment>
<organism evidence="1 2">
    <name type="scientific">Apiospora saccharicola</name>
    <dbReference type="NCBI Taxonomy" id="335842"/>
    <lineage>
        <taxon>Eukaryota</taxon>
        <taxon>Fungi</taxon>
        <taxon>Dikarya</taxon>
        <taxon>Ascomycota</taxon>
        <taxon>Pezizomycotina</taxon>
        <taxon>Sordariomycetes</taxon>
        <taxon>Xylariomycetidae</taxon>
        <taxon>Amphisphaeriales</taxon>
        <taxon>Apiosporaceae</taxon>
        <taxon>Apiospora</taxon>
    </lineage>
</organism>
<dbReference type="EMBL" id="JAQQWM010000008">
    <property type="protein sequence ID" value="KAK8053907.1"/>
    <property type="molecule type" value="Genomic_DNA"/>
</dbReference>
<protein>
    <submittedName>
        <fullName evidence="1">Uncharacterized protein</fullName>
    </submittedName>
</protein>
<evidence type="ECO:0000313" key="2">
    <source>
        <dbReference type="Proteomes" id="UP001446871"/>
    </source>
</evidence>
<dbReference type="Proteomes" id="UP001446871">
    <property type="component" value="Unassembled WGS sequence"/>
</dbReference>
<reference evidence="1 2" key="1">
    <citation type="submission" date="2023-01" db="EMBL/GenBank/DDBJ databases">
        <title>Analysis of 21 Apiospora genomes using comparative genomics revels a genus with tremendous synthesis potential of carbohydrate active enzymes and secondary metabolites.</title>
        <authorList>
            <person name="Sorensen T."/>
        </authorList>
    </citation>
    <scope>NUCLEOTIDE SEQUENCE [LARGE SCALE GENOMIC DNA]</scope>
    <source>
        <strain evidence="1 2">CBS 83171</strain>
    </source>
</reference>
<sequence length="189" mass="22244">MNKSQEASISWWHQYWDRSYIIINEDAGPEDPGFQVGKNYQLWRYMMGCNALGEWPTKFNGGLFTFDPYLVNPSRAWTPDHRRWGGGTFTAQNQRLLYWPLLRTGDFDAMKGQFDFYRRITPNALIKGRHYHDIDAAYFFEQGDNTGLSNVFEYNAQWYDDGNPIPRPSFFPDGDLWNVWLSNLQETAK</sequence>
<name>A0ABR1U4T4_9PEZI</name>
<proteinExistence type="predicted"/>
<dbReference type="InterPro" id="IPR008928">
    <property type="entry name" value="6-hairpin_glycosidase_sf"/>
</dbReference>
<accession>A0ABR1U4T4</accession>
<dbReference type="SUPFAM" id="SSF48208">
    <property type="entry name" value="Six-hairpin glycosidases"/>
    <property type="match status" value="1"/>
</dbReference>
<keyword evidence="2" id="KW-1185">Reference proteome</keyword>